<dbReference type="GO" id="GO:0051901">
    <property type="term" value="P:positive regulation of mitochondrial depolarization"/>
    <property type="evidence" value="ECO:0007669"/>
    <property type="project" value="TreeGrafter"/>
</dbReference>
<dbReference type="Pfam" id="PF15017">
    <property type="entry name" value="WRNPLPNID"/>
    <property type="match status" value="1"/>
</dbReference>
<evidence type="ECO:0000256" key="9">
    <source>
        <dbReference type="SAM" id="MobiDB-lite"/>
    </source>
</evidence>
<evidence type="ECO:0000256" key="6">
    <source>
        <dbReference type="ARBA" id="ARBA00022843"/>
    </source>
</evidence>
<evidence type="ECO:0000256" key="7">
    <source>
        <dbReference type="ARBA" id="ARBA00023212"/>
    </source>
</evidence>
<protein>
    <recommendedName>
        <fullName evidence="4">Protein AF1q</fullName>
    </recommendedName>
</protein>
<dbReference type="Proteomes" id="UP000515152">
    <property type="component" value="Chromosome 19"/>
</dbReference>
<dbReference type="InterPro" id="IPR026778">
    <property type="entry name" value="MLLT11_fam"/>
</dbReference>
<feature type="region of interest" description="Disordered" evidence="9">
    <location>
        <begin position="42"/>
        <end position="62"/>
    </location>
</feature>
<evidence type="ECO:0000256" key="5">
    <source>
        <dbReference type="ARBA" id="ARBA00022490"/>
    </source>
</evidence>
<dbReference type="AlphaFoldDB" id="A0A6P3VGX3"/>
<dbReference type="GO" id="GO:0005829">
    <property type="term" value="C:cytosol"/>
    <property type="evidence" value="ECO:0007669"/>
    <property type="project" value="TreeGrafter"/>
</dbReference>
<feature type="domain" description="Putative WW-binding" evidence="10">
    <location>
        <begin position="10"/>
        <end position="78"/>
    </location>
</feature>
<reference evidence="12" key="1">
    <citation type="submission" date="2025-08" db="UniProtKB">
        <authorList>
            <consortium name="RefSeq"/>
        </authorList>
    </citation>
    <scope>IDENTIFICATION</scope>
</reference>
<accession>A0A6P3VGX3</accession>
<evidence type="ECO:0000256" key="2">
    <source>
        <dbReference type="ARBA" id="ARBA00004300"/>
    </source>
</evidence>
<dbReference type="InterPro" id="IPR033461">
    <property type="entry name" value="WRNPLPNID"/>
</dbReference>
<feature type="compositionally biased region" description="Basic residues" evidence="9">
    <location>
        <begin position="43"/>
        <end position="56"/>
    </location>
</feature>
<keyword evidence="5" id="KW-0963">Cytoplasm</keyword>
<keyword evidence="7" id="KW-0206">Cytoskeleton</keyword>
<keyword evidence="8" id="KW-0539">Nucleus</keyword>
<dbReference type="OrthoDB" id="9991950at2759"/>
<evidence type="ECO:0000313" key="11">
    <source>
        <dbReference type="Proteomes" id="UP000515152"/>
    </source>
</evidence>
<sequence length="90" mass="10500">MKMLETPATQYDSFLYWRQPIPELDLSELQDLGVAKVVPIQKNKTKKKKKSPLKPKKGGETTNELSEYNAFQYWREPIVSIDNLDFNLLL</sequence>
<dbReference type="GeneID" id="105890395"/>
<dbReference type="GO" id="GO:0005654">
    <property type="term" value="C:nucleoplasm"/>
    <property type="evidence" value="ECO:0007669"/>
    <property type="project" value="TreeGrafter"/>
</dbReference>
<evidence type="ECO:0000256" key="4">
    <source>
        <dbReference type="ARBA" id="ARBA00021807"/>
    </source>
</evidence>
<gene>
    <name evidence="12" type="primary">mllt11</name>
</gene>
<dbReference type="GO" id="GO:0045893">
    <property type="term" value="P:positive regulation of DNA-templated transcription"/>
    <property type="evidence" value="ECO:0007669"/>
    <property type="project" value="TreeGrafter"/>
</dbReference>
<name>A0A6P3VGX3_CLUHA</name>
<proteinExistence type="inferred from homology"/>
<dbReference type="RefSeq" id="XP_012671874.1">
    <property type="nucleotide sequence ID" value="XM_012816420.3"/>
</dbReference>
<dbReference type="GO" id="GO:0097190">
    <property type="term" value="P:apoptotic signaling pathway"/>
    <property type="evidence" value="ECO:0007669"/>
    <property type="project" value="InterPro"/>
</dbReference>
<dbReference type="GO" id="GO:0090200">
    <property type="term" value="P:positive regulation of release of cytochrome c from mitochondria"/>
    <property type="evidence" value="ECO:0007669"/>
    <property type="project" value="TreeGrafter"/>
</dbReference>
<dbReference type="PANTHER" id="PTHR15404:SF2">
    <property type="entry name" value="PROTEIN AF1Q"/>
    <property type="match status" value="1"/>
</dbReference>
<evidence type="ECO:0000259" key="10">
    <source>
        <dbReference type="Pfam" id="PF15017"/>
    </source>
</evidence>
<evidence type="ECO:0000313" key="12">
    <source>
        <dbReference type="RefSeq" id="XP_012671874.1"/>
    </source>
</evidence>
<comment type="subcellular location">
    <subcellularLocation>
        <location evidence="2">Cytoplasm</location>
        <location evidence="2">Cytoskeleton</location>
        <location evidence="2">Microtubule organizing center</location>
        <location evidence="2">Centrosome</location>
    </subcellularLocation>
    <subcellularLocation>
        <location evidence="1">Nucleus</location>
    </subcellularLocation>
</comment>
<evidence type="ECO:0000256" key="3">
    <source>
        <dbReference type="ARBA" id="ARBA00008177"/>
    </source>
</evidence>
<keyword evidence="11" id="KW-1185">Reference proteome</keyword>
<dbReference type="CTD" id="10962"/>
<evidence type="ECO:0000256" key="1">
    <source>
        <dbReference type="ARBA" id="ARBA00004123"/>
    </source>
</evidence>
<evidence type="ECO:0000256" key="8">
    <source>
        <dbReference type="ARBA" id="ARBA00023242"/>
    </source>
</evidence>
<dbReference type="KEGG" id="char:105890395"/>
<dbReference type="GO" id="GO:0005813">
    <property type="term" value="C:centrosome"/>
    <property type="evidence" value="ECO:0007669"/>
    <property type="project" value="UniProtKB-SubCell"/>
</dbReference>
<dbReference type="PANTHER" id="PTHR15404">
    <property type="entry name" value="PROTEIN AF1Q"/>
    <property type="match status" value="1"/>
</dbReference>
<organism evidence="11 12">
    <name type="scientific">Clupea harengus</name>
    <name type="common">Atlantic herring</name>
    <dbReference type="NCBI Taxonomy" id="7950"/>
    <lineage>
        <taxon>Eukaryota</taxon>
        <taxon>Metazoa</taxon>
        <taxon>Chordata</taxon>
        <taxon>Craniata</taxon>
        <taxon>Vertebrata</taxon>
        <taxon>Euteleostomi</taxon>
        <taxon>Actinopterygii</taxon>
        <taxon>Neopterygii</taxon>
        <taxon>Teleostei</taxon>
        <taxon>Clupei</taxon>
        <taxon>Clupeiformes</taxon>
        <taxon>Clupeoidei</taxon>
        <taxon>Clupeidae</taxon>
        <taxon>Clupea</taxon>
    </lineage>
</organism>
<comment type="similarity">
    <text evidence="3">Belongs to the MLLT11 family.</text>
</comment>
<keyword evidence="6" id="KW-0832">Ubl conjugation</keyword>